<evidence type="ECO:0000313" key="19">
    <source>
        <dbReference type="Proteomes" id="UP001165190"/>
    </source>
</evidence>
<evidence type="ECO:0000256" key="10">
    <source>
        <dbReference type="ARBA" id="ARBA00022840"/>
    </source>
</evidence>
<comment type="subcellular location">
    <subcellularLocation>
        <location evidence="1">Cytoplasm</location>
    </subcellularLocation>
</comment>
<dbReference type="PROSITE" id="PS00107">
    <property type="entry name" value="PROTEIN_KINASE_ATP"/>
    <property type="match status" value="1"/>
</dbReference>
<comment type="caution">
    <text evidence="18">The sequence shown here is derived from an EMBL/GenBank/DDBJ whole genome shotgun (WGS) entry which is preliminary data.</text>
</comment>
<feature type="compositionally biased region" description="Polar residues" evidence="16">
    <location>
        <begin position="379"/>
        <end position="390"/>
    </location>
</feature>
<dbReference type="Pfam" id="PF00069">
    <property type="entry name" value="Pkinase"/>
    <property type="match status" value="1"/>
</dbReference>
<dbReference type="InterPro" id="IPR017441">
    <property type="entry name" value="Protein_kinase_ATP_BS"/>
</dbReference>
<evidence type="ECO:0000256" key="12">
    <source>
        <dbReference type="ARBA" id="ARBA00047899"/>
    </source>
</evidence>
<feature type="binding site" evidence="14">
    <location>
        <position position="38"/>
    </location>
    <ligand>
        <name>ATP</name>
        <dbReference type="ChEBI" id="CHEBI:30616"/>
    </ligand>
</feature>
<feature type="region of interest" description="Disordered" evidence="16">
    <location>
        <begin position="304"/>
        <end position="396"/>
    </location>
</feature>
<dbReference type="AlphaFoldDB" id="A0A9W7M6F6"/>
<dbReference type="Gene3D" id="1.10.510.10">
    <property type="entry name" value="Transferase(Phosphotransferase) domain 1"/>
    <property type="match status" value="1"/>
</dbReference>
<dbReference type="FunFam" id="1.10.510.10:FF:000134">
    <property type="entry name" value="Casein kinase I isoform delta-like"/>
    <property type="match status" value="1"/>
</dbReference>
<dbReference type="InterPro" id="IPR050235">
    <property type="entry name" value="CK1_Ser-Thr_kinase"/>
</dbReference>
<evidence type="ECO:0000256" key="6">
    <source>
        <dbReference type="ARBA" id="ARBA00022527"/>
    </source>
</evidence>
<evidence type="ECO:0000256" key="7">
    <source>
        <dbReference type="ARBA" id="ARBA00022679"/>
    </source>
</evidence>
<dbReference type="InterPro" id="IPR000719">
    <property type="entry name" value="Prot_kinase_dom"/>
</dbReference>
<accession>A0A9W7M6F6</accession>
<dbReference type="PROSITE" id="PS50011">
    <property type="entry name" value="PROTEIN_KINASE_DOM"/>
    <property type="match status" value="1"/>
</dbReference>
<dbReference type="FunFam" id="3.30.200.20:FF:000538">
    <property type="entry name" value="Putative Casein kinase I"/>
    <property type="match status" value="1"/>
</dbReference>
<dbReference type="OrthoDB" id="5800476at2759"/>
<evidence type="ECO:0000256" key="11">
    <source>
        <dbReference type="ARBA" id="ARBA00024949"/>
    </source>
</evidence>
<comment type="subunit">
    <text evidence="3">Monomer.</text>
</comment>
<evidence type="ECO:0000256" key="16">
    <source>
        <dbReference type="SAM" id="MobiDB-lite"/>
    </source>
</evidence>
<dbReference type="GO" id="GO:0005737">
    <property type="term" value="C:cytoplasm"/>
    <property type="evidence" value="ECO:0007669"/>
    <property type="project" value="UniProtKB-SubCell"/>
</dbReference>
<comment type="function">
    <text evidence="11">Casein kinases are operationally defined by their preferential utilization of acidic proteins such as caseins as substrates. It can phosphorylate a large number of proteins.</text>
</comment>
<evidence type="ECO:0000256" key="9">
    <source>
        <dbReference type="ARBA" id="ARBA00022777"/>
    </source>
</evidence>
<sequence length="475" mass="53200">MEPRVGNKYRLGRKIGSGSFGEIYLGTHIQTNEDVAIKLENLKTKHPQLLYESKLYKILQGGTGIPNVRWSGVEGDYNVLVMDLLGPSLEDLFNFCSRKLSLKTVLMLADQMINRVEFAHSKSFLHRDIKPDNFLMGLGGLANQVYIIDFGLAKKYRDTSTRQHIPYRENKNLTGTARYASMNTHLGIEQSRRDDLESLGYVLMYFLRGSLPWQGLRGGTKKQKYDKISEKKVSTSIEALCQGYPSEFATYFHYCRSLRFDVKPDYAYLKLLFRDLFIREGFQFDYVFDWTILKYQQSQISNPPTRALGPGAGTSSGIPPAGAIADRKSGGKEVRPFGWSSTDPTRRRHSGPIENSANVAKQKSPIANDRPVAKDPTLPGSNFLPSSGSSRRAAIPSSYDPAAITVGDFEPPRLRTIDASAGSFQKISSGQRNSSILSENKRQSSGRNSSNVKNLESALRGIETLHFSNDERPHY</sequence>
<keyword evidence="8 14" id="KW-0547">Nucleotide-binding</keyword>
<reference evidence="18" key="1">
    <citation type="submission" date="2023-05" db="EMBL/GenBank/DDBJ databases">
        <title>Genome and transcriptome analyses reveal genes involved in the formation of fine ridges on petal epidermal cells in Hibiscus trionum.</title>
        <authorList>
            <person name="Koshimizu S."/>
            <person name="Masuda S."/>
            <person name="Ishii T."/>
            <person name="Shirasu K."/>
            <person name="Hoshino A."/>
            <person name="Arita M."/>
        </authorList>
    </citation>
    <scope>NUCLEOTIDE SEQUENCE</scope>
    <source>
        <strain evidence="18">Hamamatsu line</strain>
    </source>
</reference>
<evidence type="ECO:0000256" key="14">
    <source>
        <dbReference type="PROSITE-ProRule" id="PRU10141"/>
    </source>
</evidence>
<keyword evidence="19" id="KW-1185">Reference proteome</keyword>
<evidence type="ECO:0000256" key="1">
    <source>
        <dbReference type="ARBA" id="ARBA00004496"/>
    </source>
</evidence>
<name>A0A9W7M6F6_HIBTR</name>
<evidence type="ECO:0000256" key="4">
    <source>
        <dbReference type="ARBA" id="ARBA00012513"/>
    </source>
</evidence>
<keyword evidence="7" id="KW-0808">Transferase</keyword>
<comment type="catalytic activity">
    <reaction evidence="12">
        <text>L-threonyl-[protein] + ATP = O-phospho-L-threonyl-[protein] + ADP + H(+)</text>
        <dbReference type="Rhea" id="RHEA:46608"/>
        <dbReference type="Rhea" id="RHEA-COMP:11060"/>
        <dbReference type="Rhea" id="RHEA-COMP:11605"/>
        <dbReference type="ChEBI" id="CHEBI:15378"/>
        <dbReference type="ChEBI" id="CHEBI:30013"/>
        <dbReference type="ChEBI" id="CHEBI:30616"/>
        <dbReference type="ChEBI" id="CHEBI:61977"/>
        <dbReference type="ChEBI" id="CHEBI:456216"/>
        <dbReference type="EC" id="2.7.11.1"/>
    </reaction>
</comment>
<feature type="compositionally biased region" description="Basic and acidic residues" evidence="16">
    <location>
        <begin position="325"/>
        <end position="335"/>
    </location>
</feature>
<feature type="compositionally biased region" description="Polar residues" evidence="16">
    <location>
        <begin position="422"/>
        <end position="454"/>
    </location>
</feature>
<dbReference type="SUPFAM" id="SSF56112">
    <property type="entry name" value="Protein kinase-like (PK-like)"/>
    <property type="match status" value="1"/>
</dbReference>
<dbReference type="PANTHER" id="PTHR11909">
    <property type="entry name" value="CASEIN KINASE-RELATED"/>
    <property type="match status" value="1"/>
</dbReference>
<organism evidence="18 19">
    <name type="scientific">Hibiscus trionum</name>
    <name type="common">Flower of an hour</name>
    <dbReference type="NCBI Taxonomy" id="183268"/>
    <lineage>
        <taxon>Eukaryota</taxon>
        <taxon>Viridiplantae</taxon>
        <taxon>Streptophyta</taxon>
        <taxon>Embryophyta</taxon>
        <taxon>Tracheophyta</taxon>
        <taxon>Spermatophyta</taxon>
        <taxon>Magnoliopsida</taxon>
        <taxon>eudicotyledons</taxon>
        <taxon>Gunneridae</taxon>
        <taxon>Pentapetalae</taxon>
        <taxon>rosids</taxon>
        <taxon>malvids</taxon>
        <taxon>Malvales</taxon>
        <taxon>Malvaceae</taxon>
        <taxon>Malvoideae</taxon>
        <taxon>Hibiscus</taxon>
    </lineage>
</organism>
<proteinExistence type="inferred from homology"/>
<feature type="region of interest" description="Disordered" evidence="16">
    <location>
        <begin position="421"/>
        <end position="455"/>
    </location>
</feature>
<dbReference type="CDD" id="cd14125">
    <property type="entry name" value="STKc_CK1_delta_epsilon"/>
    <property type="match status" value="1"/>
</dbReference>
<evidence type="ECO:0000256" key="2">
    <source>
        <dbReference type="ARBA" id="ARBA00005926"/>
    </source>
</evidence>
<dbReference type="PROSITE" id="PS00108">
    <property type="entry name" value="PROTEIN_KINASE_ST"/>
    <property type="match status" value="1"/>
</dbReference>
<keyword evidence="10 14" id="KW-0067">ATP-binding</keyword>
<gene>
    <name evidence="18" type="ORF">HRI_002845000</name>
</gene>
<keyword evidence="9 18" id="KW-0418">Kinase</keyword>
<keyword evidence="6 15" id="KW-0723">Serine/threonine-protein kinase</keyword>
<evidence type="ECO:0000256" key="15">
    <source>
        <dbReference type="RuleBase" id="RU000304"/>
    </source>
</evidence>
<protein>
    <recommendedName>
        <fullName evidence="4">non-specific serine/threonine protein kinase</fullName>
        <ecNumber evidence="4">2.7.11.1</ecNumber>
    </recommendedName>
</protein>
<dbReference type="InterPro" id="IPR011009">
    <property type="entry name" value="Kinase-like_dom_sf"/>
</dbReference>
<comment type="similarity">
    <text evidence="2">Belongs to the protein kinase superfamily. CK1 Ser/Thr protein kinase family. Casein kinase I subfamily.</text>
</comment>
<dbReference type="GO" id="GO:0004674">
    <property type="term" value="F:protein serine/threonine kinase activity"/>
    <property type="evidence" value="ECO:0007669"/>
    <property type="project" value="UniProtKB-KW"/>
</dbReference>
<dbReference type="InterPro" id="IPR008271">
    <property type="entry name" value="Ser/Thr_kinase_AS"/>
</dbReference>
<dbReference type="EMBL" id="BSYR01000024">
    <property type="protein sequence ID" value="GMI91757.1"/>
    <property type="molecule type" value="Genomic_DNA"/>
</dbReference>
<dbReference type="EC" id="2.7.11.1" evidence="4"/>
<dbReference type="GO" id="GO:0005524">
    <property type="term" value="F:ATP binding"/>
    <property type="evidence" value="ECO:0007669"/>
    <property type="project" value="UniProtKB-UniRule"/>
</dbReference>
<dbReference type="Proteomes" id="UP001165190">
    <property type="component" value="Unassembled WGS sequence"/>
</dbReference>
<evidence type="ECO:0000313" key="18">
    <source>
        <dbReference type="EMBL" id="GMI91757.1"/>
    </source>
</evidence>
<keyword evidence="5" id="KW-0963">Cytoplasm</keyword>
<evidence type="ECO:0000256" key="5">
    <source>
        <dbReference type="ARBA" id="ARBA00022490"/>
    </source>
</evidence>
<feature type="domain" description="Protein kinase" evidence="17">
    <location>
        <begin position="9"/>
        <end position="278"/>
    </location>
</feature>
<comment type="catalytic activity">
    <reaction evidence="13">
        <text>L-seryl-[protein] + ATP = O-phospho-L-seryl-[protein] + ADP + H(+)</text>
        <dbReference type="Rhea" id="RHEA:17989"/>
        <dbReference type="Rhea" id="RHEA-COMP:9863"/>
        <dbReference type="Rhea" id="RHEA-COMP:11604"/>
        <dbReference type="ChEBI" id="CHEBI:15378"/>
        <dbReference type="ChEBI" id="CHEBI:29999"/>
        <dbReference type="ChEBI" id="CHEBI:30616"/>
        <dbReference type="ChEBI" id="CHEBI:83421"/>
        <dbReference type="ChEBI" id="CHEBI:456216"/>
        <dbReference type="EC" id="2.7.11.1"/>
    </reaction>
</comment>
<evidence type="ECO:0000256" key="3">
    <source>
        <dbReference type="ARBA" id="ARBA00011245"/>
    </source>
</evidence>
<evidence type="ECO:0000256" key="13">
    <source>
        <dbReference type="ARBA" id="ARBA00048679"/>
    </source>
</evidence>
<evidence type="ECO:0000259" key="17">
    <source>
        <dbReference type="PROSITE" id="PS50011"/>
    </source>
</evidence>
<evidence type="ECO:0000256" key="8">
    <source>
        <dbReference type="ARBA" id="ARBA00022741"/>
    </source>
</evidence>
<dbReference type="SMART" id="SM00220">
    <property type="entry name" value="S_TKc"/>
    <property type="match status" value="1"/>
</dbReference>